<keyword evidence="3" id="KW-0804">Transcription</keyword>
<dbReference type="InterPro" id="IPR011991">
    <property type="entry name" value="ArsR-like_HTH"/>
</dbReference>
<dbReference type="GO" id="GO:0043565">
    <property type="term" value="F:sequence-specific DNA binding"/>
    <property type="evidence" value="ECO:0007669"/>
    <property type="project" value="InterPro"/>
</dbReference>
<dbReference type="SMART" id="SM00344">
    <property type="entry name" value="HTH_ASNC"/>
    <property type="match status" value="1"/>
</dbReference>
<name>A0A1H9XQA3_9MICO</name>
<dbReference type="CDD" id="cd00090">
    <property type="entry name" value="HTH_ARSR"/>
    <property type="match status" value="1"/>
</dbReference>
<dbReference type="InterPro" id="IPR011008">
    <property type="entry name" value="Dimeric_a/b-barrel"/>
</dbReference>
<evidence type="ECO:0000259" key="4">
    <source>
        <dbReference type="PROSITE" id="PS50956"/>
    </source>
</evidence>
<evidence type="ECO:0000313" key="5">
    <source>
        <dbReference type="EMBL" id="SES48334.1"/>
    </source>
</evidence>
<evidence type="ECO:0000256" key="1">
    <source>
        <dbReference type="ARBA" id="ARBA00023015"/>
    </source>
</evidence>
<accession>A0A1H9XQA3</accession>
<dbReference type="InterPro" id="IPR000485">
    <property type="entry name" value="AsnC-type_HTH_dom"/>
</dbReference>
<dbReference type="PANTHER" id="PTHR30154:SF53">
    <property type="entry name" value="HTH-TYPE TRANSCRIPTIONAL REGULATOR LRPC"/>
    <property type="match status" value="1"/>
</dbReference>
<dbReference type="Gene3D" id="3.30.70.920">
    <property type="match status" value="1"/>
</dbReference>
<dbReference type="PROSITE" id="PS50956">
    <property type="entry name" value="HTH_ASNC_2"/>
    <property type="match status" value="1"/>
</dbReference>
<dbReference type="EMBL" id="FOHB01000010">
    <property type="protein sequence ID" value="SES48334.1"/>
    <property type="molecule type" value="Genomic_DNA"/>
</dbReference>
<dbReference type="Gene3D" id="1.10.10.10">
    <property type="entry name" value="Winged helix-like DNA-binding domain superfamily/Winged helix DNA-binding domain"/>
    <property type="match status" value="1"/>
</dbReference>
<evidence type="ECO:0000256" key="2">
    <source>
        <dbReference type="ARBA" id="ARBA00023125"/>
    </source>
</evidence>
<evidence type="ECO:0000313" key="6">
    <source>
        <dbReference type="Proteomes" id="UP000199019"/>
    </source>
</evidence>
<dbReference type="AlphaFoldDB" id="A0A1H9XQA3"/>
<keyword evidence="1" id="KW-0805">Transcription regulation</keyword>
<dbReference type="STRING" id="587636.SAMN05216199_0095"/>
<dbReference type="GO" id="GO:0043200">
    <property type="term" value="P:response to amino acid"/>
    <property type="evidence" value="ECO:0007669"/>
    <property type="project" value="TreeGrafter"/>
</dbReference>
<organism evidence="5 6">
    <name type="scientific">Pedococcus cremeus</name>
    <dbReference type="NCBI Taxonomy" id="587636"/>
    <lineage>
        <taxon>Bacteria</taxon>
        <taxon>Bacillati</taxon>
        <taxon>Actinomycetota</taxon>
        <taxon>Actinomycetes</taxon>
        <taxon>Micrococcales</taxon>
        <taxon>Intrasporangiaceae</taxon>
        <taxon>Pedococcus</taxon>
    </lineage>
</organism>
<dbReference type="InterPro" id="IPR036388">
    <property type="entry name" value="WH-like_DNA-bd_sf"/>
</dbReference>
<dbReference type="Proteomes" id="UP000199019">
    <property type="component" value="Unassembled WGS sequence"/>
</dbReference>
<dbReference type="OrthoDB" id="4411089at2"/>
<dbReference type="SUPFAM" id="SSF46785">
    <property type="entry name" value="Winged helix' DNA-binding domain"/>
    <property type="match status" value="1"/>
</dbReference>
<dbReference type="InterPro" id="IPR036390">
    <property type="entry name" value="WH_DNA-bd_sf"/>
</dbReference>
<dbReference type="GO" id="GO:0005829">
    <property type="term" value="C:cytosol"/>
    <property type="evidence" value="ECO:0007669"/>
    <property type="project" value="TreeGrafter"/>
</dbReference>
<sequence>MDRVDWHILEELQADARLSFNELSRRVRLSPPAVAERVRRLQDSGVLTGYHAAVDLERVGRPVRAVVVMDCYGPTCLLRDPDVATWPEVRQLYRVTGQGCSVLMVAVPTMPAFEELIDRLARYGRPSSSMVLADLLPWKPVEPA</sequence>
<evidence type="ECO:0000256" key="3">
    <source>
        <dbReference type="ARBA" id="ARBA00023163"/>
    </source>
</evidence>
<dbReference type="FunFam" id="1.10.10.10:FF:000186">
    <property type="entry name" value="AsnC family transcriptional regulator"/>
    <property type="match status" value="1"/>
</dbReference>
<dbReference type="PRINTS" id="PR00033">
    <property type="entry name" value="HTHASNC"/>
</dbReference>
<keyword evidence="2" id="KW-0238">DNA-binding</keyword>
<keyword evidence="6" id="KW-1185">Reference proteome</keyword>
<reference evidence="6" key="1">
    <citation type="submission" date="2016-10" db="EMBL/GenBank/DDBJ databases">
        <authorList>
            <person name="Varghese N."/>
            <person name="Submissions S."/>
        </authorList>
    </citation>
    <scope>NUCLEOTIDE SEQUENCE [LARGE SCALE GENOMIC DNA]</scope>
    <source>
        <strain evidence="6">CGMCC 1.6963</strain>
    </source>
</reference>
<protein>
    <submittedName>
        <fullName evidence="5">Lrp/AsnC family transcriptional regulator, leucine-responsive regulatory protein</fullName>
    </submittedName>
</protein>
<dbReference type="Pfam" id="PF13404">
    <property type="entry name" value="HTH_AsnC-type"/>
    <property type="match status" value="1"/>
</dbReference>
<dbReference type="Pfam" id="PF01037">
    <property type="entry name" value="AsnC_trans_reg"/>
    <property type="match status" value="1"/>
</dbReference>
<dbReference type="InterPro" id="IPR019888">
    <property type="entry name" value="Tscrpt_reg_AsnC-like"/>
</dbReference>
<dbReference type="PANTHER" id="PTHR30154">
    <property type="entry name" value="LEUCINE-RESPONSIVE REGULATORY PROTEIN"/>
    <property type="match status" value="1"/>
</dbReference>
<dbReference type="RefSeq" id="WP_091762477.1">
    <property type="nucleotide sequence ID" value="NZ_FOHB01000010.1"/>
</dbReference>
<feature type="domain" description="HTH asnC-type" evidence="4">
    <location>
        <begin position="1"/>
        <end position="62"/>
    </location>
</feature>
<dbReference type="SUPFAM" id="SSF54909">
    <property type="entry name" value="Dimeric alpha+beta barrel"/>
    <property type="match status" value="1"/>
</dbReference>
<proteinExistence type="predicted"/>
<gene>
    <name evidence="5" type="ORF">SAMN05216199_0095</name>
</gene>
<dbReference type="InterPro" id="IPR019887">
    <property type="entry name" value="Tscrpt_reg_AsnC/Lrp_C"/>
</dbReference>